<dbReference type="GO" id="GO:0005524">
    <property type="term" value="F:ATP binding"/>
    <property type="evidence" value="ECO:0007669"/>
    <property type="project" value="UniProtKB-KW"/>
</dbReference>
<evidence type="ECO:0000256" key="6">
    <source>
        <dbReference type="ARBA" id="ARBA00022989"/>
    </source>
</evidence>
<name>A0A916SYT6_9MICO</name>
<dbReference type="InterPro" id="IPR011527">
    <property type="entry name" value="ABC1_TM_dom"/>
</dbReference>
<feature type="transmembrane region" description="Helical" evidence="9">
    <location>
        <begin position="710"/>
        <end position="743"/>
    </location>
</feature>
<evidence type="ECO:0000313" key="12">
    <source>
        <dbReference type="EMBL" id="GGB19656.1"/>
    </source>
</evidence>
<feature type="transmembrane region" description="Helical" evidence="9">
    <location>
        <begin position="28"/>
        <end position="51"/>
    </location>
</feature>
<dbReference type="InterPro" id="IPR003593">
    <property type="entry name" value="AAA+_ATPase"/>
</dbReference>
<dbReference type="GO" id="GO:0140359">
    <property type="term" value="F:ABC-type transporter activity"/>
    <property type="evidence" value="ECO:0007669"/>
    <property type="project" value="InterPro"/>
</dbReference>
<dbReference type="Gene3D" id="1.20.1560.10">
    <property type="entry name" value="ABC transporter type 1, transmembrane domain"/>
    <property type="match status" value="2"/>
</dbReference>
<dbReference type="GO" id="GO:0016887">
    <property type="term" value="F:ATP hydrolysis activity"/>
    <property type="evidence" value="ECO:0007669"/>
    <property type="project" value="InterPro"/>
</dbReference>
<evidence type="ECO:0000256" key="5">
    <source>
        <dbReference type="ARBA" id="ARBA00022840"/>
    </source>
</evidence>
<feature type="domain" description="ABC transmembrane type-1" evidence="11">
    <location>
        <begin position="599"/>
        <end position="852"/>
    </location>
</feature>
<dbReference type="SMART" id="SM00382">
    <property type="entry name" value="AAA"/>
    <property type="match status" value="2"/>
</dbReference>
<accession>A0A916SYT6</accession>
<comment type="subcellular location">
    <subcellularLocation>
        <location evidence="1">Cell membrane</location>
        <topology evidence="1">Multi-pass membrane protein</topology>
    </subcellularLocation>
</comment>
<dbReference type="InterPro" id="IPR039421">
    <property type="entry name" value="Type_1_exporter"/>
</dbReference>
<feature type="domain" description="ABC transporter" evidence="10">
    <location>
        <begin position="303"/>
        <end position="536"/>
    </location>
</feature>
<evidence type="ECO:0000256" key="9">
    <source>
        <dbReference type="SAM" id="Phobius"/>
    </source>
</evidence>
<protein>
    <recommendedName>
        <fullName evidence="14">ABC transporter ATP-binding protein</fullName>
    </recommendedName>
</protein>
<reference evidence="12" key="1">
    <citation type="journal article" date="2014" name="Int. J. Syst. Evol. Microbiol.">
        <title>Complete genome sequence of Corynebacterium casei LMG S-19264T (=DSM 44701T), isolated from a smear-ripened cheese.</title>
        <authorList>
            <consortium name="US DOE Joint Genome Institute (JGI-PGF)"/>
            <person name="Walter F."/>
            <person name="Albersmeier A."/>
            <person name="Kalinowski J."/>
            <person name="Ruckert C."/>
        </authorList>
    </citation>
    <scope>NUCLEOTIDE SEQUENCE</scope>
    <source>
        <strain evidence="12">CGMCC 1.15085</strain>
    </source>
</reference>
<dbReference type="FunFam" id="3.40.50.300:FF:000604">
    <property type="entry name" value="ABC transporter B family member 28"/>
    <property type="match status" value="1"/>
</dbReference>
<dbReference type="GO" id="GO:0034040">
    <property type="term" value="F:ATPase-coupled lipid transmembrane transporter activity"/>
    <property type="evidence" value="ECO:0007669"/>
    <property type="project" value="TreeGrafter"/>
</dbReference>
<dbReference type="Gene3D" id="3.40.50.300">
    <property type="entry name" value="P-loop containing nucleotide triphosphate hydrolases"/>
    <property type="match status" value="2"/>
</dbReference>
<keyword evidence="4" id="KW-0547">Nucleotide-binding</keyword>
<evidence type="ECO:0000256" key="1">
    <source>
        <dbReference type="ARBA" id="ARBA00004651"/>
    </source>
</evidence>
<dbReference type="InterPro" id="IPR003439">
    <property type="entry name" value="ABC_transporter-like_ATP-bd"/>
</dbReference>
<evidence type="ECO:0000313" key="13">
    <source>
        <dbReference type="Proteomes" id="UP000636793"/>
    </source>
</evidence>
<dbReference type="EMBL" id="BMHI01000001">
    <property type="protein sequence ID" value="GGB19656.1"/>
    <property type="molecule type" value="Genomic_DNA"/>
</dbReference>
<reference evidence="12" key="2">
    <citation type="submission" date="2020-09" db="EMBL/GenBank/DDBJ databases">
        <authorList>
            <person name="Sun Q."/>
            <person name="Zhou Y."/>
        </authorList>
    </citation>
    <scope>NUCLEOTIDE SEQUENCE</scope>
    <source>
        <strain evidence="12">CGMCC 1.15085</strain>
    </source>
</reference>
<dbReference type="SUPFAM" id="SSF52540">
    <property type="entry name" value="P-loop containing nucleoside triphosphate hydrolases"/>
    <property type="match status" value="2"/>
</dbReference>
<feature type="transmembrane region" description="Helical" evidence="9">
    <location>
        <begin position="211"/>
        <end position="235"/>
    </location>
</feature>
<evidence type="ECO:0008006" key="14">
    <source>
        <dbReference type="Google" id="ProtNLM"/>
    </source>
</evidence>
<dbReference type="Pfam" id="PF00005">
    <property type="entry name" value="ABC_tran"/>
    <property type="match status" value="2"/>
</dbReference>
<evidence type="ECO:0000259" key="10">
    <source>
        <dbReference type="PROSITE" id="PS50893"/>
    </source>
</evidence>
<evidence type="ECO:0000256" key="3">
    <source>
        <dbReference type="ARBA" id="ARBA00022692"/>
    </source>
</evidence>
<feature type="compositionally biased region" description="Basic and acidic residues" evidence="8">
    <location>
        <begin position="541"/>
        <end position="557"/>
    </location>
</feature>
<dbReference type="InterPro" id="IPR036640">
    <property type="entry name" value="ABC1_TM_sf"/>
</dbReference>
<feature type="transmembrane region" description="Helical" evidence="9">
    <location>
        <begin position="631"/>
        <end position="650"/>
    </location>
</feature>
<proteinExistence type="predicted"/>
<dbReference type="PANTHER" id="PTHR24221">
    <property type="entry name" value="ATP-BINDING CASSETTE SUB-FAMILY B"/>
    <property type="match status" value="1"/>
</dbReference>
<dbReference type="PANTHER" id="PTHR24221:SF654">
    <property type="entry name" value="ATP-BINDING CASSETTE SUB-FAMILY B MEMBER 6"/>
    <property type="match status" value="1"/>
</dbReference>
<dbReference type="Proteomes" id="UP000636793">
    <property type="component" value="Unassembled WGS sequence"/>
</dbReference>
<dbReference type="SUPFAM" id="SSF90123">
    <property type="entry name" value="ABC transporter transmembrane region"/>
    <property type="match status" value="2"/>
</dbReference>
<evidence type="ECO:0000256" key="2">
    <source>
        <dbReference type="ARBA" id="ARBA00022448"/>
    </source>
</evidence>
<feature type="transmembrane region" description="Helical" evidence="9">
    <location>
        <begin position="127"/>
        <end position="144"/>
    </location>
</feature>
<keyword evidence="5" id="KW-0067">ATP-binding</keyword>
<dbReference type="InterPro" id="IPR027417">
    <property type="entry name" value="P-loop_NTPase"/>
</dbReference>
<dbReference type="Pfam" id="PF00664">
    <property type="entry name" value="ABC_membrane"/>
    <property type="match status" value="1"/>
</dbReference>
<feature type="domain" description="ABC transporter" evidence="10">
    <location>
        <begin position="913"/>
        <end position="1136"/>
    </location>
</feature>
<feature type="transmembrane region" description="Helical" evidence="9">
    <location>
        <begin position="241"/>
        <end position="260"/>
    </location>
</feature>
<keyword evidence="6 9" id="KW-1133">Transmembrane helix</keyword>
<feature type="domain" description="ABC transmembrane type-1" evidence="11">
    <location>
        <begin position="1"/>
        <end position="272"/>
    </location>
</feature>
<evidence type="ECO:0000256" key="8">
    <source>
        <dbReference type="SAM" id="MobiDB-lite"/>
    </source>
</evidence>
<sequence>MVVLVLGTIGVVLGTVVAGRLAAHPTSTLVTLLALCVVGGAILDTIGRFFWASIIDRAEGTLRADLLDAALHQPLSALSEQAVGEVLDRVDDDTHEVGTLLRQQVWRLLQTLVALVPMWLIAGFTWWPAWLLFPAIASVTFLVIKPKLGELARRKVAEEISWTDHAAALEESIAGADDLRTSVGQPFAIARLARLSAVIHERFKSVLDLEWLLTLRASVLLHGLLAGIGLVGIALVSSGGMSIAGVVTLFLVTTTFVGQIDMTARHLPDLQTGIGAMIRLRQMLSVEPEPTGGAALPETPLDIQLENLEFSYDEGSFAIQDLTLHVPAGHTVALVGRTGSGKSTLASLLSRAVEPPPGMVFLGGADVTTLDLAQLRSSVGVVTQRTELLVGTLAENIALFADISRATIVDAVERLGLTDWVDGLPAGLDTVLGASGTSLSAGEEQLVAFARLLVRDVRVVVLDEATARMDPLTERRVVSAAEQLLSGRTGVLVAHRLSTIARADLVAVLDRGRLVQSGPREQLAVAAGPFRSLLEASAAHEVEEHEQERAEQYDPGHRVGGRRRTGPPPEIVDPGHGPSLARGVAHALRITPRWGAIAIGLFFGSALLGSLGAVTGLVWGNAVEDLKDGHTPTTLGVLLVVSLLAGPLMLSEAIRRYPRWWVEVLLRTRMSVLIGQTRGRRLAKTPPGEVMGRALDSDRFAMYADRWVDFINGLLIAAVTAIISGTVLAGLVLLGVMVGAAVASAGGRPIAGRSAAKASESRANFGRALVSALESARTVKLAARTPDVHRHLQRVDAGRVDAAISEHRVRAVLDGVPIILVQAGVVVAWAAFLEGVWGLATAILVANAVSGFDWFGRVAGAVVTEAPGARAWQKATSRFAGGVDLVSLSPDIDLLAGTAPEPPKVARNPLRELTIRDFSAIHDDGTIGVTGVDLTVQRGEFVLLLGQIGSGKSSLLSSLAGLLSHSGSLQWNHEEVSDGQAFLRPAQVAHVAQVPRVLSGTFADNVQLGHADRPFEEPVATSRLTPDVEAAGGPDSVIGHRGVRLSGGQVQRLALARALATQSELLLADDVSSALDASTEIELWDALRTRHTTVIGATSKRAALGQADRVVVLVDGVITDIGPWTDLRSRWDHLAG</sequence>
<feature type="region of interest" description="Disordered" evidence="8">
    <location>
        <begin position="541"/>
        <end position="576"/>
    </location>
</feature>
<dbReference type="GO" id="GO:0005737">
    <property type="term" value="C:cytoplasm"/>
    <property type="evidence" value="ECO:0007669"/>
    <property type="project" value="UniProtKB-ARBA"/>
</dbReference>
<evidence type="ECO:0000256" key="4">
    <source>
        <dbReference type="ARBA" id="ARBA00022741"/>
    </source>
</evidence>
<dbReference type="PROSITE" id="PS50893">
    <property type="entry name" value="ABC_TRANSPORTER_2"/>
    <property type="match status" value="2"/>
</dbReference>
<keyword evidence="13" id="KW-1185">Reference proteome</keyword>
<feature type="transmembrane region" description="Helical" evidence="9">
    <location>
        <begin position="105"/>
        <end position="121"/>
    </location>
</feature>
<dbReference type="GO" id="GO:0005886">
    <property type="term" value="C:plasma membrane"/>
    <property type="evidence" value="ECO:0007669"/>
    <property type="project" value="UniProtKB-SubCell"/>
</dbReference>
<feature type="transmembrane region" description="Helical" evidence="9">
    <location>
        <begin position="596"/>
        <end position="619"/>
    </location>
</feature>
<dbReference type="AlphaFoldDB" id="A0A916SYT6"/>
<comment type="caution">
    <text evidence="12">The sequence shown here is derived from an EMBL/GenBank/DDBJ whole genome shotgun (WGS) entry which is preliminary data.</text>
</comment>
<organism evidence="12 13">
    <name type="scientific">Flexivirga endophytica</name>
    <dbReference type="NCBI Taxonomy" id="1849103"/>
    <lineage>
        <taxon>Bacteria</taxon>
        <taxon>Bacillati</taxon>
        <taxon>Actinomycetota</taxon>
        <taxon>Actinomycetes</taxon>
        <taxon>Micrococcales</taxon>
        <taxon>Dermacoccaceae</taxon>
        <taxon>Flexivirga</taxon>
    </lineage>
</organism>
<evidence type="ECO:0000256" key="7">
    <source>
        <dbReference type="ARBA" id="ARBA00023136"/>
    </source>
</evidence>
<keyword evidence="2" id="KW-0813">Transport</keyword>
<gene>
    <name evidence="12" type="ORF">GCM10011492_06900</name>
</gene>
<keyword evidence="7 9" id="KW-0472">Membrane</keyword>
<keyword evidence="3 9" id="KW-0812">Transmembrane</keyword>
<evidence type="ECO:0000259" key="11">
    <source>
        <dbReference type="PROSITE" id="PS50929"/>
    </source>
</evidence>
<dbReference type="PROSITE" id="PS50929">
    <property type="entry name" value="ABC_TM1F"/>
    <property type="match status" value="2"/>
</dbReference>